<gene>
    <name evidence="2" type="ORF">LCGC14_0747990</name>
</gene>
<dbReference type="AlphaFoldDB" id="A0A0F9TBV6"/>
<sequence>MSDIDWGPATDFMEGLGNFLLKILKSFQEICRFIFTNGNCLFFLFFLIMGVYLLINAKEKEEHERIYARNLEYIKKRGRTGIVVSMLLAVGFLSKGLIVFLDWCFGLFSTPIFFSFDGMEDFYNRATSWEAITLFNPLESFLYFLFSLISFFAILAFTFGIYLIFFNKRILRTKLKSYKVLIGGLALIVIYGVPTSIRLMI</sequence>
<comment type="caution">
    <text evidence="2">The sequence shown here is derived from an EMBL/GenBank/DDBJ whole genome shotgun (WGS) entry which is preliminary data.</text>
</comment>
<name>A0A0F9TBV6_9ZZZZ</name>
<protein>
    <submittedName>
        <fullName evidence="2">Uncharacterized protein</fullName>
    </submittedName>
</protein>
<proteinExistence type="predicted"/>
<keyword evidence="1" id="KW-0812">Transmembrane</keyword>
<feature type="transmembrane region" description="Helical" evidence="1">
    <location>
        <begin position="34"/>
        <end position="55"/>
    </location>
</feature>
<accession>A0A0F9TBV6</accession>
<reference evidence="2" key="1">
    <citation type="journal article" date="2015" name="Nature">
        <title>Complex archaea that bridge the gap between prokaryotes and eukaryotes.</title>
        <authorList>
            <person name="Spang A."/>
            <person name="Saw J.H."/>
            <person name="Jorgensen S.L."/>
            <person name="Zaremba-Niedzwiedzka K."/>
            <person name="Martijn J."/>
            <person name="Lind A.E."/>
            <person name="van Eijk R."/>
            <person name="Schleper C."/>
            <person name="Guy L."/>
            <person name="Ettema T.J."/>
        </authorList>
    </citation>
    <scope>NUCLEOTIDE SEQUENCE</scope>
</reference>
<evidence type="ECO:0000256" key="1">
    <source>
        <dbReference type="SAM" id="Phobius"/>
    </source>
</evidence>
<feature type="transmembrane region" description="Helical" evidence="1">
    <location>
        <begin position="82"/>
        <end position="108"/>
    </location>
</feature>
<dbReference type="EMBL" id="LAZR01001790">
    <property type="protein sequence ID" value="KKN38983.1"/>
    <property type="molecule type" value="Genomic_DNA"/>
</dbReference>
<keyword evidence="1" id="KW-0472">Membrane</keyword>
<evidence type="ECO:0000313" key="2">
    <source>
        <dbReference type="EMBL" id="KKN38983.1"/>
    </source>
</evidence>
<organism evidence="2">
    <name type="scientific">marine sediment metagenome</name>
    <dbReference type="NCBI Taxonomy" id="412755"/>
    <lineage>
        <taxon>unclassified sequences</taxon>
        <taxon>metagenomes</taxon>
        <taxon>ecological metagenomes</taxon>
    </lineage>
</organism>
<feature type="transmembrane region" description="Helical" evidence="1">
    <location>
        <begin position="141"/>
        <end position="166"/>
    </location>
</feature>
<feature type="transmembrane region" description="Helical" evidence="1">
    <location>
        <begin position="178"/>
        <end position="197"/>
    </location>
</feature>
<keyword evidence="1" id="KW-1133">Transmembrane helix</keyword>